<dbReference type="Proteomes" id="UP001189429">
    <property type="component" value="Unassembled WGS sequence"/>
</dbReference>
<protein>
    <submittedName>
        <fullName evidence="2">Uncharacterized protein</fullName>
    </submittedName>
</protein>
<feature type="non-terminal residue" evidence="2">
    <location>
        <position position="1"/>
    </location>
</feature>
<feature type="region of interest" description="Disordered" evidence="1">
    <location>
        <begin position="33"/>
        <end position="53"/>
    </location>
</feature>
<evidence type="ECO:0000313" key="3">
    <source>
        <dbReference type="Proteomes" id="UP001189429"/>
    </source>
</evidence>
<dbReference type="EMBL" id="CAUYUJ010021763">
    <property type="protein sequence ID" value="CAK0906888.1"/>
    <property type="molecule type" value="Genomic_DNA"/>
</dbReference>
<comment type="caution">
    <text evidence="2">The sequence shown here is derived from an EMBL/GenBank/DDBJ whole genome shotgun (WGS) entry which is preliminary data.</text>
</comment>
<sequence length="53" mass="5938">GLDANVGRYQNSPVMGDEVPERFRPVLFAGTTRVPFPEPTRELPKVLPEATER</sequence>
<feature type="compositionally biased region" description="Basic and acidic residues" evidence="1">
    <location>
        <begin position="39"/>
        <end position="53"/>
    </location>
</feature>
<gene>
    <name evidence="2" type="ORF">PCOR1329_LOCUS82067</name>
</gene>
<reference evidence="2" key="1">
    <citation type="submission" date="2023-10" db="EMBL/GenBank/DDBJ databases">
        <authorList>
            <person name="Chen Y."/>
            <person name="Shah S."/>
            <person name="Dougan E. K."/>
            <person name="Thang M."/>
            <person name="Chan C."/>
        </authorList>
    </citation>
    <scope>NUCLEOTIDE SEQUENCE [LARGE SCALE GENOMIC DNA]</scope>
</reference>
<proteinExistence type="predicted"/>
<name>A0ABN9Y334_9DINO</name>
<organism evidence="2 3">
    <name type="scientific">Prorocentrum cordatum</name>
    <dbReference type="NCBI Taxonomy" id="2364126"/>
    <lineage>
        <taxon>Eukaryota</taxon>
        <taxon>Sar</taxon>
        <taxon>Alveolata</taxon>
        <taxon>Dinophyceae</taxon>
        <taxon>Prorocentrales</taxon>
        <taxon>Prorocentraceae</taxon>
        <taxon>Prorocentrum</taxon>
    </lineage>
</organism>
<evidence type="ECO:0000313" key="2">
    <source>
        <dbReference type="EMBL" id="CAK0906888.1"/>
    </source>
</evidence>
<accession>A0ABN9Y334</accession>
<keyword evidence="3" id="KW-1185">Reference proteome</keyword>
<evidence type="ECO:0000256" key="1">
    <source>
        <dbReference type="SAM" id="MobiDB-lite"/>
    </source>
</evidence>